<dbReference type="InterPro" id="IPR051532">
    <property type="entry name" value="Ester_Hydrolysis_Enzymes"/>
</dbReference>
<feature type="domain" description="SGNH hydrolase-type esterase" evidence="1">
    <location>
        <begin position="4"/>
        <end position="179"/>
    </location>
</feature>
<dbReference type="Pfam" id="PF13472">
    <property type="entry name" value="Lipase_GDSL_2"/>
    <property type="match status" value="1"/>
</dbReference>
<dbReference type="AlphaFoldDB" id="A0A7J5TUK0"/>
<evidence type="ECO:0000313" key="3">
    <source>
        <dbReference type="Proteomes" id="UP000488299"/>
    </source>
</evidence>
<organism evidence="2 3">
    <name type="scientific">Rudanella paleaurantiibacter</name>
    <dbReference type="NCBI Taxonomy" id="2614655"/>
    <lineage>
        <taxon>Bacteria</taxon>
        <taxon>Pseudomonadati</taxon>
        <taxon>Bacteroidota</taxon>
        <taxon>Cytophagia</taxon>
        <taxon>Cytophagales</taxon>
        <taxon>Cytophagaceae</taxon>
        <taxon>Rudanella</taxon>
    </lineage>
</organism>
<dbReference type="EMBL" id="WELI01000010">
    <property type="protein sequence ID" value="KAB7727688.1"/>
    <property type="molecule type" value="Genomic_DNA"/>
</dbReference>
<keyword evidence="3" id="KW-1185">Reference proteome</keyword>
<accession>A0A7J5TUK0</accession>
<dbReference type="GO" id="GO:0004622">
    <property type="term" value="F:phosphatidylcholine lysophospholipase activity"/>
    <property type="evidence" value="ECO:0007669"/>
    <property type="project" value="TreeGrafter"/>
</dbReference>
<dbReference type="InterPro" id="IPR036514">
    <property type="entry name" value="SGNH_hydro_sf"/>
</dbReference>
<dbReference type="InterPro" id="IPR013830">
    <property type="entry name" value="SGNH_hydro"/>
</dbReference>
<gene>
    <name evidence="2" type="ORF">F5984_20980</name>
</gene>
<dbReference type="Proteomes" id="UP000488299">
    <property type="component" value="Unassembled WGS sequence"/>
</dbReference>
<evidence type="ECO:0000313" key="2">
    <source>
        <dbReference type="EMBL" id="KAB7727688.1"/>
    </source>
</evidence>
<dbReference type="PANTHER" id="PTHR30383:SF5">
    <property type="entry name" value="SGNH HYDROLASE-TYPE ESTERASE DOMAIN-CONTAINING PROTEIN"/>
    <property type="match status" value="1"/>
</dbReference>
<sequence>MVFVGNSLFENDVQYGYLELALTTRWPDKEVTFRNIGWTGDNVYGVARSTITNPPTAYELLMEHLTKAQPTVVFIGYGNIEAQEGEAGLPRFVEGLNKLVDKVDQLGAQAVLLSTIPVLSDSIPNRAEYNAMLQRYAGAIAKIATDRGKRYVDLFGPLAAIPDKRTITENGIHLNEAGYYRLATLLEDRLGLPARNEAIQVTVGKASVDASGPVRAATADPKAERIQFTVDERLLPLPKPTDPQAVPEKGNVLTVKGLRKGYYTLHIDKAEVVTASANDWANGVEIRQGSSVEQARDLRHLINKKNELFYFQYRPLNTTYILGFRSYEQGRHVKGLEEQNFIIRWLESQISLTRTPKPRVYQLTLLK</sequence>
<proteinExistence type="predicted"/>
<dbReference type="PANTHER" id="PTHR30383">
    <property type="entry name" value="THIOESTERASE 1/PROTEASE 1/LYSOPHOSPHOLIPASE L1"/>
    <property type="match status" value="1"/>
</dbReference>
<comment type="caution">
    <text evidence="2">The sequence shown here is derived from an EMBL/GenBank/DDBJ whole genome shotgun (WGS) entry which is preliminary data.</text>
</comment>
<evidence type="ECO:0000259" key="1">
    <source>
        <dbReference type="Pfam" id="PF13472"/>
    </source>
</evidence>
<protein>
    <submittedName>
        <fullName evidence="2">GDSL family lipase</fullName>
    </submittedName>
</protein>
<dbReference type="Gene3D" id="3.40.50.1110">
    <property type="entry name" value="SGNH hydrolase"/>
    <property type="match status" value="1"/>
</dbReference>
<reference evidence="2 3" key="1">
    <citation type="submission" date="2019-10" db="EMBL/GenBank/DDBJ databases">
        <title>Rudanella paleaurantiibacter sp. nov., isolated from sludge.</title>
        <authorList>
            <person name="Xu S.Q."/>
        </authorList>
    </citation>
    <scope>NUCLEOTIDE SEQUENCE [LARGE SCALE GENOMIC DNA]</scope>
    <source>
        <strain evidence="2 3">HX-22-17</strain>
    </source>
</reference>
<name>A0A7J5TUK0_9BACT</name>
<dbReference type="SUPFAM" id="SSF52266">
    <property type="entry name" value="SGNH hydrolase"/>
    <property type="match status" value="1"/>
</dbReference>